<feature type="compositionally biased region" description="Low complexity" evidence="3">
    <location>
        <begin position="167"/>
        <end position="182"/>
    </location>
</feature>
<dbReference type="eggNOG" id="COG0489">
    <property type="taxonomic scope" value="Bacteria"/>
</dbReference>
<keyword evidence="6" id="KW-1185">Reference proteome</keyword>
<name>S9QRP1_9RHOB</name>
<dbReference type="InterPro" id="IPR002586">
    <property type="entry name" value="CobQ/CobB/MinD/ParA_Nub-bd_dom"/>
</dbReference>
<evidence type="ECO:0000313" key="6">
    <source>
        <dbReference type="Proteomes" id="UP000015347"/>
    </source>
</evidence>
<dbReference type="Gene3D" id="3.40.50.300">
    <property type="entry name" value="P-loop containing nucleotide triphosphate hydrolases"/>
    <property type="match status" value="1"/>
</dbReference>
<feature type="compositionally biased region" description="Low complexity" evidence="3">
    <location>
        <begin position="118"/>
        <end position="133"/>
    </location>
</feature>
<feature type="compositionally biased region" description="Basic and acidic residues" evidence="3">
    <location>
        <begin position="27"/>
        <end position="117"/>
    </location>
</feature>
<dbReference type="Proteomes" id="UP000015347">
    <property type="component" value="Unassembled WGS sequence"/>
</dbReference>
<dbReference type="PANTHER" id="PTHR32309">
    <property type="entry name" value="TYROSINE-PROTEIN KINASE"/>
    <property type="match status" value="1"/>
</dbReference>
<dbReference type="SUPFAM" id="SSF52540">
    <property type="entry name" value="P-loop containing nucleoside triphosphate hydrolases"/>
    <property type="match status" value="1"/>
</dbReference>
<reference evidence="6" key="1">
    <citation type="journal article" date="2014" name="Stand. Genomic Sci.">
        <title>Genome sequence of the exopolysaccharide-producing Salipiger mucosus type strain (DSM 16094(T)), a moderately halophilic member of the Roseobacter clade.</title>
        <authorList>
            <person name="Riedel T."/>
            <person name="Spring S."/>
            <person name="Fiebig A."/>
            <person name="Petersen J."/>
            <person name="Kyrpides N.C."/>
            <person name="Goker M."/>
            <person name="Klenk H.P."/>
        </authorList>
    </citation>
    <scope>NUCLEOTIDE SEQUENCE [LARGE SCALE GENOMIC DNA]</scope>
    <source>
        <strain evidence="6">DSM 16094</strain>
    </source>
</reference>
<dbReference type="InterPro" id="IPR005702">
    <property type="entry name" value="Wzc-like_C"/>
</dbReference>
<dbReference type="PANTHER" id="PTHR32309:SF31">
    <property type="entry name" value="CAPSULAR EXOPOLYSACCHARIDE FAMILY"/>
    <property type="match status" value="1"/>
</dbReference>
<dbReference type="InterPro" id="IPR050445">
    <property type="entry name" value="Bact_polysacc_biosynth/exp"/>
</dbReference>
<feature type="compositionally biased region" description="Low complexity" evidence="3">
    <location>
        <begin position="142"/>
        <end position="157"/>
    </location>
</feature>
<dbReference type="HOGENOM" id="CLU_052027_0_1_5"/>
<proteinExistence type="predicted"/>
<keyword evidence="2" id="KW-0067">ATP-binding</keyword>
<feature type="region of interest" description="Disordered" evidence="3">
    <location>
        <begin position="1"/>
        <end position="193"/>
    </location>
</feature>
<dbReference type="AlphaFoldDB" id="S9QRP1"/>
<evidence type="ECO:0000259" key="4">
    <source>
        <dbReference type="Pfam" id="PF01656"/>
    </source>
</evidence>
<dbReference type="CDD" id="cd05387">
    <property type="entry name" value="BY-kinase"/>
    <property type="match status" value="1"/>
</dbReference>
<keyword evidence="1" id="KW-0547">Nucleotide-binding</keyword>
<evidence type="ECO:0000313" key="5">
    <source>
        <dbReference type="EMBL" id="EPX82308.1"/>
    </source>
</evidence>
<evidence type="ECO:0000256" key="3">
    <source>
        <dbReference type="SAM" id="MobiDB-lite"/>
    </source>
</evidence>
<accession>S9QRP1</accession>
<comment type="caution">
    <text evidence="5">The sequence shown here is derived from an EMBL/GenBank/DDBJ whole genome shotgun (WGS) entry which is preliminary data.</text>
</comment>
<protein>
    <submittedName>
        <fullName evidence="5">Exopolysaccharide biosynthesis domain protein</fullName>
    </submittedName>
</protein>
<dbReference type="Pfam" id="PF01656">
    <property type="entry name" value="CbiA"/>
    <property type="match status" value="1"/>
</dbReference>
<gene>
    <name evidence="5" type="ORF">Salmuc_04033</name>
</gene>
<dbReference type="InterPro" id="IPR027417">
    <property type="entry name" value="P-loop_NTPase"/>
</dbReference>
<organism evidence="5 6">
    <name type="scientific">Salipiger mucosus DSM 16094</name>
    <dbReference type="NCBI Taxonomy" id="1123237"/>
    <lineage>
        <taxon>Bacteria</taxon>
        <taxon>Pseudomonadati</taxon>
        <taxon>Pseudomonadota</taxon>
        <taxon>Alphaproteobacteria</taxon>
        <taxon>Rhodobacterales</taxon>
        <taxon>Roseobacteraceae</taxon>
        <taxon>Salipiger</taxon>
    </lineage>
</organism>
<feature type="compositionally biased region" description="Basic residues" evidence="3">
    <location>
        <begin position="1"/>
        <end position="13"/>
    </location>
</feature>
<feature type="domain" description="CobQ/CobB/MinD/ParA nucleotide binding" evidence="4">
    <location>
        <begin position="245"/>
        <end position="422"/>
    </location>
</feature>
<evidence type="ECO:0000256" key="1">
    <source>
        <dbReference type="ARBA" id="ARBA00022741"/>
    </source>
</evidence>
<dbReference type="EMBL" id="APVH01000023">
    <property type="protein sequence ID" value="EPX82308.1"/>
    <property type="molecule type" value="Genomic_DNA"/>
</dbReference>
<dbReference type="STRING" id="1123237.Salmuc_04033"/>
<sequence>MAERRKFQRRKRRLSEDVAPETPIAEPRPEDRIDPAEPRRPEQDLRADVEPAHRERAQATMRRIADARRASEARLKAQQAHEAEKARAAEAAKAAEEDAARAAEAAREAEAERKADAARTAAAEQAAEVARQKNAAREAEAAQEAARAAEQADQEAAVAHDPEPDADGAAPAAPTQAEAPVAKNSARGTTTADPWDALRSISVDERQLDRNRVITAGRHDPAHTAFDVLRTRLLQALAEHGWTRVAITSPTKDCGKTFTAANLAISLSRQENCRTLLLDCDLRRPSLHRVLGVEPPGAMGDMLRGVVPPEQHMLRMGPNTIHAGHNIAFGFNTESEPYASELLQDPRTAATLDDLQTRFAPDVMLFDLPPALFYDDVIAFRPLFDGVLMVVGGGITTEREVREVERRLGDSTPLLGTVLNRAEDTQIRKYSY</sequence>
<evidence type="ECO:0000256" key="2">
    <source>
        <dbReference type="ARBA" id="ARBA00022840"/>
    </source>
</evidence>